<reference evidence="2" key="1">
    <citation type="journal article" date="2013" name="Science">
        <title>The Amborella genome and the evolution of flowering plants.</title>
        <authorList>
            <consortium name="Amborella Genome Project"/>
        </authorList>
    </citation>
    <scope>NUCLEOTIDE SEQUENCE [LARGE SCALE GENOMIC DNA]</scope>
</reference>
<evidence type="ECO:0000313" key="1">
    <source>
        <dbReference type="EMBL" id="ERN14367.1"/>
    </source>
</evidence>
<protein>
    <submittedName>
        <fullName evidence="1">Uncharacterized protein</fullName>
    </submittedName>
</protein>
<dbReference type="Proteomes" id="UP000017836">
    <property type="component" value="Unassembled WGS sequence"/>
</dbReference>
<accession>U5CYZ2</accession>
<dbReference type="EMBL" id="KI392557">
    <property type="protein sequence ID" value="ERN14367.1"/>
    <property type="molecule type" value="Genomic_DNA"/>
</dbReference>
<evidence type="ECO:0000313" key="2">
    <source>
        <dbReference type="Proteomes" id="UP000017836"/>
    </source>
</evidence>
<proteinExistence type="predicted"/>
<gene>
    <name evidence="1" type="ORF">AMTR_s00033p00222690</name>
</gene>
<dbReference type="HOGENOM" id="CLU_1333543_0_0_1"/>
<sequence length="206" mass="22847">MAAQDSEKRIDVPANEALLWSDHHCSFSFFSRTAALPGFSPPSKQLFPKVHDGVGSDHWSWFFIFSALVEVGYQRGSKLLVHYVLAMMYPLRHRRAALRTRVSSHPSFDALNVDRLSFVVIDDIEDNQLVVGDGVDHPNLDVQTLMELDSSDDLAMVGVEDTPPLSVIPAPVRLLLQFSTSRTETMTVQEEPELSAPVEVAATTLA</sequence>
<name>U5CYZ2_AMBTC</name>
<dbReference type="Gramene" id="ERN14367">
    <property type="protein sequence ID" value="ERN14367"/>
    <property type="gene ID" value="AMTR_s00033p00222690"/>
</dbReference>
<dbReference type="AlphaFoldDB" id="U5CYZ2"/>
<organism evidence="1 2">
    <name type="scientific">Amborella trichopoda</name>
    <dbReference type="NCBI Taxonomy" id="13333"/>
    <lineage>
        <taxon>Eukaryota</taxon>
        <taxon>Viridiplantae</taxon>
        <taxon>Streptophyta</taxon>
        <taxon>Embryophyta</taxon>
        <taxon>Tracheophyta</taxon>
        <taxon>Spermatophyta</taxon>
        <taxon>Magnoliopsida</taxon>
        <taxon>Amborellales</taxon>
        <taxon>Amborellaceae</taxon>
        <taxon>Amborella</taxon>
    </lineage>
</organism>
<keyword evidence="2" id="KW-1185">Reference proteome</keyword>